<comment type="caution">
    <text evidence="1">The sequence shown here is derived from an EMBL/GenBank/DDBJ whole genome shotgun (WGS) entry which is preliminary data.</text>
</comment>
<evidence type="ECO:0000313" key="1">
    <source>
        <dbReference type="EMBL" id="MDC3417413.1"/>
    </source>
</evidence>
<dbReference type="Pfam" id="PF13028">
    <property type="entry name" value="DUF3889"/>
    <property type="match status" value="1"/>
</dbReference>
<dbReference type="InterPro" id="IPR024987">
    <property type="entry name" value="DUF3889"/>
</dbReference>
<keyword evidence="2" id="KW-1185">Reference proteome</keyword>
<reference evidence="1" key="1">
    <citation type="submission" date="2022-06" db="EMBL/GenBank/DDBJ databases">
        <title>Aquibacillus sp. a new bacterium isolated from soil saline samples.</title>
        <authorList>
            <person name="Galisteo C."/>
            <person name="De La Haba R."/>
            <person name="Sanchez-Porro C."/>
            <person name="Ventosa A."/>
        </authorList>
    </citation>
    <scope>NUCLEOTIDE SEQUENCE</scope>
    <source>
        <strain evidence="1">3ASR75-54</strain>
    </source>
</reference>
<dbReference type="RefSeq" id="WP_272446479.1">
    <property type="nucleotide sequence ID" value="NZ_JAMQKC010000008.1"/>
</dbReference>
<dbReference type="CDD" id="cd22191">
    <property type="entry name" value="DPBB_RlpA_EXP_N-like"/>
    <property type="match status" value="1"/>
</dbReference>
<gene>
    <name evidence="1" type="ORF">NC799_10950</name>
</gene>
<dbReference type="Gene3D" id="2.40.40.10">
    <property type="entry name" value="RlpA-like domain"/>
    <property type="match status" value="1"/>
</dbReference>
<protein>
    <submittedName>
        <fullName evidence="1">DUF3889 domain-containing protein</fullName>
    </submittedName>
</protein>
<sequence>MYWNNYYPNGTAINPYVSPGYTKFFRHPYNMEESNYLRVVNGQATWTEGGPITQCGIPWSTNEYMTASVGTETTYRCGQTIKVRNSHLPQREVIVTVVDKVPGFPRNKINLHRQAFEALGADLSVGILNVTLEPNPQLEEERWGKYLLEITQTAYPNYNVTDYNFIKRVSLSERQIKETYHFFLKSQATQEIKRIKGNVIYNPDTDHINSFDIQEV</sequence>
<dbReference type="InterPro" id="IPR036908">
    <property type="entry name" value="RlpA-like_sf"/>
</dbReference>
<evidence type="ECO:0000313" key="2">
    <source>
        <dbReference type="Proteomes" id="UP001145069"/>
    </source>
</evidence>
<dbReference type="Proteomes" id="UP001145069">
    <property type="component" value="Unassembled WGS sequence"/>
</dbReference>
<organism evidence="1 2">
    <name type="scientific">Aquibacillus salsiterrae</name>
    <dbReference type="NCBI Taxonomy" id="2950439"/>
    <lineage>
        <taxon>Bacteria</taxon>
        <taxon>Bacillati</taxon>
        <taxon>Bacillota</taxon>
        <taxon>Bacilli</taxon>
        <taxon>Bacillales</taxon>
        <taxon>Bacillaceae</taxon>
        <taxon>Aquibacillus</taxon>
    </lineage>
</organism>
<name>A0A9X4AGR7_9BACI</name>
<dbReference type="SUPFAM" id="SSF50685">
    <property type="entry name" value="Barwin-like endoglucanases"/>
    <property type="match status" value="1"/>
</dbReference>
<accession>A0A9X4AGR7</accession>
<dbReference type="Gene3D" id="3.10.450.390">
    <property type="entry name" value="Protein of unknown function DUF3889"/>
    <property type="match status" value="1"/>
</dbReference>
<dbReference type="AlphaFoldDB" id="A0A9X4AGR7"/>
<dbReference type="EMBL" id="JAMQKC010000008">
    <property type="protein sequence ID" value="MDC3417413.1"/>
    <property type="molecule type" value="Genomic_DNA"/>
</dbReference>
<proteinExistence type="predicted"/>